<name>N9ZE72_9FIRM</name>
<comment type="caution">
    <text evidence="1">The sequence shown here is derived from an EMBL/GenBank/DDBJ whole genome shotgun (WGS) entry which is preliminary data.</text>
</comment>
<organism evidence="1 2">
    <name type="scientific">Enterocloster bolteae 90B8</name>
    <dbReference type="NCBI Taxonomy" id="997897"/>
    <lineage>
        <taxon>Bacteria</taxon>
        <taxon>Bacillati</taxon>
        <taxon>Bacillota</taxon>
        <taxon>Clostridia</taxon>
        <taxon>Lachnospirales</taxon>
        <taxon>Lachnospiraceae</taxon>
        <taxon>Enterocloster</taxon>
    </lineage>
</organism>
<protein>
    <recommendedName>
        <fullName evidence="3">DZANK-type domain-containing protein</fullName>
    </recommendedName>
</protein>
<dbReference type="RefSeq" id="WP_002572448.1">
    <property type="nucleotide sequence ID" value="NZ_KB851154.1"/>
</dbReference>
<dbReference type="Proteomes" id="UP000013041">
    <property type="component" value="Unassembled WGS sequence"/>
</dbReference>
<accession>N9ZE72</accession>
<dbReference type="HOGENOM" id="CLU_1649935_0_0_9"/>
<gene>
    <name evidence="1" type="ORF">HMPREF1097_02742</name>
</gene>
<proteinExistence type="predicted"/>
<dbReference type="AlphaFoldDB" id="N9ZE72"/>
<reference evidence="1 2" key="1">
    <citation type="submission" date="2013-01" db="EMBL/GenBank/DDBJ databases">
        <title>The Genome Sequence of Clostridium bolteae 90B8.</title>
        <authorList>
            <consortium name="The Broad Institute Genome Sequencing Platform"/>
            <person name="Earl A."/>
            <person name="Ward D."/>
            <person name="Feldgarden M."/>
            <person name="Gevers D."/>
            <person name="Courvalin P."/>
            <person name="Lambert T."/>
            <person name="Walker B."/>
            <person name="Young S.K."/>
            <person name="Zeng Q."/>
            <person name="Gargeya S."/>
            <person name="Fitzgerald M."/>
            <person name="Haas B."/>
            <person name="Abouelleil A."/>
            <person name="Alvarado L."/>
            <person name="Arachchi H.M."/>
            <person name="Berlin A.M."/>
            <person name="Chapman S.B."/>
            <person name="Dewar J."/>
            <person name="Goldberg J."/>
            <person name="Griggs A."/>
            <person name="Gujja S."/>
            <person name="Hansen M."/>
            <person name="Howarth C."/>
            <person name="Imamovic A."/>
            <person name="Larimer J."/>
            <person name="McCowan C."/>
            <person name="Murphy C."/>
            <person name="Neiman D."/>
            <person name="Pearson M."/>
            <person name="Priest M."/>
            <person name="Roberts A."/>
            <person name="Saif S."/>
            <person name="Shea T."/>
            <person name="Sisk P."/>
            <person name="Sykes S."/>
            <person name="Wortman J."/>
            <person name="Nusbaum C."/>
            <person name="Birren B."/>
        </authorList>
    </citation>
    <scope>NUCLEOTIDE SEQUENCE [LARGE SCALE GENOMIC DNA]</scope>
    <source>
        <strain evidence="1 2">90B8</strain>
    </source>
</reference>
<evidence type="ECO:0000313" key="2">
    <source>
        <dbReference type="Proteomes" id="UP000013041"/>
    </source>
</evidence>
<sequence length="134" mass="15192">MLIKCPECKREISDQSKICIHCGYPITKTIKKSDVKVNDCECPLCKQKSHVLKGIEDTCAICGYVFNFEECKNKNPNWKLGDESQSNIPHCPTCNSTNIKRISTPAKVTNIAMFGLLGNKRKKTFHCNNCGYEW</sequence>
<evidence type="ECO:0008006" key="3">
    <source>
        <dbReference type="Google" id="ProtNLM"/>
    </source>
</evidence>
<evidence type="ECO:0000313" key="1">
    <source>
        <dbReference type="EMBL" id="ENZ38156.1"/>
    </source>
</evidence>
<dbReference type="EMBL" id="AGYG01000019">
    <property type="protein sequence ID" value="ENZ38156.1"/>
    <property type="molecule type" value="Genomic_DNA"/>
</dbReference>